<comment type="caution">
    <text evidence="1">The sequence shown here is derived from an EMBL/GenBank/DDBJ whole genome shotgun (WGS) entry which is preliminary data.</text>
</comment>
<sequence>MIGLMATDTAHVAERINRPADEVYAYASNPAHLPQWAPGLGKAVEQIDGDWYVITDGGNIKVTFAPPNDYGVLDHWATFPDGQTFLNPLRVVPYGDGSEIVFSVRRALGTSDADFARDTCLVAADLARLKAIMESRPL</sequence>
<keyword evidence="2" id="KW-1185">Reference proteome</keyword>
<accession>A0ABQ3XXR2</accession>
<dbReference type="InterPro" id="IPR023393">
    <property type="entry name" value="START-like_dom_sf"/>
</dbReference>
<dbReference type="Proteomes" id="UP000609879">
    <property type="component" value="Unassembled WGS sequence"/>
</dbReference>
<dbReference type="Gene3D" id="3.30.530.20">
    <property type="match status" value="1"/>
</dbReference>
<dbReference type="SUPFAM" id="SSF55961">
    <property type="entry name" value="Bet v1-like"/>
    <property type="match status" value="1"/>
</dbReference>
<organism evidence="1 2">
    <name type="scientific">Paractinoplanes deccanensis</name>
    <dbReference type="NCBI Taxonomy" id="113561"/>
    <lineage>
        <taxon>Bacteria</taxon>
        <taxon>Bacillati</taxon>
        <taxon>Actinomycetota</taxon>
        <taxon>Actinomycetes</taxon>
        <taxon>Micromonosporales</taxon>
        <taxon>Micromonosporaceae</taxon>
        <taxon>Paractinoplanes</taxon>
    </lineage>
</organism>
<dbReference type="EMBL" id="BOMI01000017">
    <property type="protein sequence ID" value="GID72527.1"/>
    <property type="molecule type" value="Genomic_DNA"/>
</dbReference>
<evidence type="ECO:0000313" key="2">
    <source>
        <dbReference type="Proteomes" id="UP000609879"/>
    </source>
</evidence>
<protein>
    <submittedName>
        <fullName evidence="1">Polyketide cyclase</fullName>
    </submittedName>
</protein>
<name>A0ABQ3XXR2_9ACTN</name>
<proteinExistence type="predicted"/>
<gene>
    <name evidence="1" type="ORF">Ade02nite_11680</name>
</gene>
<reference evidence="1 2" key="1">
    <citation type="submission" date="2021-01" db="EMBL/GenBank/DDBJ databases">
        <title>Whole genome shotgun sequence of Actinoplanes deccanensis NBRC 13994.</title>
        <authorList>
            <person name="Komaki H."/>
            <person name="Tamura T."/>
        </authorList>
    </citation>
    <scope>NUCLEOTIDE SEQUENCE [LARGE SCALE GENOMIC DNA]</scope>
    <source>
        <strain evidence="1 2">NBRC 13994</strain>
    </source>
</reference>
<evidence type="ECO:0000313" key="1">
    <source>
        <dbReference type="EMBL" id="GID72527.1"/>
    </source>
</evidence>